<protein>
    <submittedName>
        <fullName evidence="1 2">Uncharacterized protein</fullName>
    </submittedName>
</protein>
<evidence type="ECO:0000313" key="1">
    <source>
        <dbReference type="EMBL" id="AES63977.1"/>
    </source>
</evidence>
<dbReference type="EMBL" id="CM001218">
    <property type="protein sequence ID" value="AES63977.1"/>
    <property type="molecule type" value="Genomic_DNA"/>
</dbReference>
<reference evidence="1 3" key="1">
    <citation type="journal article" date="2011" name="Nature">
        <title>The Medicago genome provides insight into the evolution of rhizobial symbioses.</title>
        <authorList>
            <person name="Young N.D."/>
            <person name="Debelle F."/>
            <person name="Oldroyd G.E."/>
            <person name="Geurts R."/>
            <person name="Cannon S.B."/>
            <person name="Udvardi M.K."/>
            <person name="Benedito V.A."/>
            <person name="Mayer K.F."/>
            <person name="Gouzy J."/>
            <person name="Schoof H."/>
            <person name="Van de Peer Y."/>
            <person name="Proost S."/>
            <person name="Cook D.R."/>
            <person name="Meyers B.C."/>
            <person name="Spannagl M."/>
            <person name="Cheung F."/>
            <person name="De Mita S."/>
            <person name="Krishnakumar V."/>
            <person name="Gundlach H."/>
            <person name="Zhou S."/>
            <person name="Mudge J."/>
            <person name="Bharti A.K."/>
            <person name="Murray J.D."/>
            <person name="Naoumkina M.A."/>
            <person name="Rosen B."/>
            <person name="Silverstein K.A."/>
            <person name="Tang H."/>
            <person name="Rombauts S."/>
            <person name="Zhao P.X."/>
            <person name="Zhou P."/>
            <person name="Barbe V."/>
            <person name="Bardou P."/>
            <person name="Bechner M."/>
            <person name="Bellec A."/>
            <person name="Berger A."/>
            <person name="Berges H."/>
            <person name="Bidwell S."/>
            <person name="Bisseling T."/>
            <person name="Choisne N."/>
            <person name="Couloux A."/>
            <person name="Denny R."/>
            <person name="Deshpande S."/>
            <person name="Dai X."/>
            <person name="Doyle J.J."/>
            <person name="Dudez A.M."/>
            <person name="Farmer A.D."/>
            <person name="Fouteau S."/>
            <person name="Franken C."/>
            <person name="Gibelin C."/>
            <person name="Gish J."/>
            <person name="Goldstein S."/>
            <person name="Gonzalez A.J."/>
            <person name="Green P.J."/>
            <person name="Hallab A."/>
            <person name="Hartog M."/>
            <person name="Hua A."/>
            <person name="Humphray S.J."/>
            <person name="Jeong D.H."/>
            <person name="Jing Y."/>
            <person name="Jocker A."/>
            <person name="Kenton S.M."/>
            <person name="Kim D.J."/>
            <person name="Klee K."/>
            <person name="Lai H."/>
            <person name="Lang C."/>
            <person name="Lin S."/>
            <person name="Macmil S.L."/>
            <person name="Magdelenat G."/>
            <person name="Matthews L."/>
            <person name="McCorrison J."/>
            <person name="Monaghan E.L."/>
            <person name="Mun J.H."/>
            <person name="Najar F.Z."/>
            <person name="Nicholson C."/>
            <person name="Noirot C."/>
            <person name="O'Bleness M."/>
            <person name="Paule C.R."/>
            <person name="Poulain J."/>
            <person name="Prion F."/>
            <person name="Qin B."/>
            <person name="Qu C."/>
            <person name="Retzel E.F."/>
            <person name="Riddle C."/>
            <person name="Sallet E."/>
            <person name="Samain S."/>
            <person name="Samson N."/>
            <person name="Sanders I."/>
            <person name="Saurat O."/>
            <person name="Scarpelli C."/>
            <person name="Schiex T."/>
            <person name="Segurens B."/>
            <person name="Severin A.J."/>
            <person name="Sherrier D.J."/>
            <person name="Shi R."/>
            <person name="Sims S."/>
            <person name="Singer S.R."/>
            <person name="Sinharoy S."/>
            <person name="Sterck L."/>
            <person name="Viollet A."/>
            <person name="Wang B.B."/>
            <person name="Wang K."/>
            <person name="Wang M."/>
            <person name="Wang X."/>
            <person name="Warfsmann J."/>
            <person name="Weissenbach J."/>
            <person name="White D.D."/>
            <person name="White J.D."/>
            <person name="Wiley G.B."/>
            <person name="Wincker P."/>
            <person name="Xing Y."/>
            <person name="Yang L."/>
            <person name="Yao Z."/>
            <person name="Ying F."/>
            <person name="Zhai J."/>
            <person name="Zhou L."/>
            <person name="Zuber A."/>
            <person name="Denarie J."/>
            <person name="Dixon R.A."/>
            <person name="May G.D."/>
            <person name="Schwartz D.C."/>
            <person name="Rogers J."/>
            <person name="Quetier F."/>
            <person name="Town C.D."/>
            <person name="Roe B.A."/>
        </authorList>
    </citation>
    <scope>NUCLEOTIDE SEQUENCE [LARGE SCALE GENOMIC DNA]</scope>
    <source>
        <strain evidence="1">A17</strain>
        <strain evidence="2 3">cv. Jemalong A17</strain>
    </source>
</reference>
<name>G7IK95_MEDTR</name>
<organism evidence="1 3">
    <name type="scientific">Medicago truncatula</name>
    <name type="common">Barrel medic</name>
    <name type="synonym">Medicago tribuloides</name>
    <dbReference type="NCBI Taxonomy" id="3880"/>
    <lineage>
        <taxon>Eukaryota</taxon>
        <taxon>Viridiplantae</taxon>
        <taxon>Streptophyta</taxon>
        <taxon>Embryophyta</taxon>
        <taxon>Tracheophyta</taxon>
        <taxon>Spermatophyta</taxon>
        <taxon>Magnoliopsida</taxon>
        <taxon>eudicotyledons</taxon>
        <taxon>Gunneridae</taxon>
        <taxon>Pentapetalae</taxon>
        <taxon>rosids</taxon>
        <taxon>fabids</taxon>
        <taxon>Fabales</taxon>
        <taxon>Fabaceae</taxon>
        <taxon>Papilionoideae</taxon>
        <taxon>50 kb inversion clade</taxon>
        <taxon>NPAAA clade</taxon>
        <taxon>Hologalegina</taxon>
        <taxon>IRL clade</taxon>
        <taxon>Trifolieae</taxon>
        <taxon>Medicago</taxon>
    </lineage>
</organism>
<reference evidence="2" key="3">
    <citation type="submission" date="2015-04" db="UniProtKB">
        <authorList>
            <consortium name="EnsemblPlants"/>
        </authorList>
    </citation>
    <scope>IDENTIFICATION</scope>
    <source>
        <strain evidence="2">cv. Jemalong A17</strain>
    </source>
</reference>
<dbReference type="EnsemblPlants" id="AES63977">
    <property type="protein sequence ID" value="AES63977"/>
    <property type="gene ID" value="MTR_2g015490"/>
</dbReference>
<keyword evidence="3" id="KW-1185">Reference proteome</keyword>
<accession>G7IK95</accession>
<reference evidence="1 3" key="2">
    <citation type="journal article" date="2014" name="BMC Genomics">
        <title>An improved genome release (version Mt4.0) for the model legume Medicago truncatula.</title>
        <authorList>
            <person name="Tang H."/>
            <person name="Krishnakumar V."/>
            <person name="Bidwell S."/>
            <person name="Rosen B."/>
            <person name="Chan A."/>
            <person name="Zhou S."/>
            <person name="Gentzbittel L."/>
            <person name="Childs K.L."/>
            <person name="Yandell M."/>
            <person name="Gundlach H."/>
            <person name="Mayer K.F."/>
            <person name="Schwartz D.C."/>
            <person name="Town C.D."/>
        </authorList>
    </citation>
    <scope>GENOME REANNOTATION</scope>
    <source>
        <strain evidence="2 3">cv. Jemalong A17</strain>
    </source>
</reference>
<proteinExistence type="predicted"/>
<dbReference type="Proteomes" id="UP000002051">
    <property type="component" value="Chromosome 2"/>
</dbReference>
<evidence type="ECO:0000313" key="2">
    <source>
        <dbReference type="EnsemblPlants" id="AES63977"/>
    </source>
</evidence>
<sequence>MMNSMNTNINVSSHSHDVIVPSSLMSPLHNQSLFNPHSNEFPFWSSDEIINNNDHHQLSLDLSATTLLDNNNEQQTREACNEMMMMLLMVVVS</sequence>
<dbReference type="AlphaFoldDB" id="G7IK95"/>
<gene>
    <name evidence="1" type="ordered locus">MTR_2g015490</name>
</gene>
<dbReference type="PaxDb" id="3880-AES63977"/>
<dbReference type="HOGENOM" id="CLU_148938_0_0_1"/>
<evidence type="ECO:0000313" key="3">
    <source>
        <dbReference type="Proteomes" id="UP000002051"/>
    </source>
</evidence>